<feature type="domain" description="Ketoreductase" evidence="3">
    <location>
        <begin position="32"/>
        <end position="218"/>
    </location>
</feature>
<organism evidence="4 5">
    <name type="scientific">Stachybotrys elegans</name>
    <dbReference type="NCBI Taxonomy" id="80388"/>
    <lineage>
        <taxon>Eukaryota</taxon>
        <taxon>Fungi</taxon>
        <taxon>Dikarya</taxon>
        <taxon>Ascomycota</taxon>
        <taxon>Pezizomycotina</taxon>
        <taxon>Sordariomycetes</taxon>
        <taxon>Hypocreomycetidae</taxon>
        <taxon>Hypocreales</taxon>
        <taxon>Stachybotryaceae</taxon>
        <taxon>Stachybotrys</taxon>
    </lineage>
</organism>
<dbReference type="GO" id="GO:0016491">
    <property type="term" value="F:oxidoreductase activity"/>
    <property type="evidence" value="ECO:0007669"/>
    <property type="project" value="UniProtKB-KW"/>
</dbReference>
<dbReference type="PRINTS" id="PR00081">
    <property type="entry name" value="GDHRDH"/>
</dbReference>
<protein>
    <recommendedName>
        <fullName evidence="3">Ketoreductase domain-containing protein</fullName>
    </recommendedName>
</protein>
<dbReference type="SMART" id="SM00822">
    <property type="entry name" value="PKS_KR"/>
    <property type="match status" value="1"/>
</dbReference>
<dbReference type="EMBL" id="JAGPNK010000012">
    <property type="protein sequence ID" value="KAH7310699.1"/>
    <property type="molecule type" value="Genomic_DNA"/>
</dbReference>
<dbReference type="SUPFAM" id="SSF51735">
    <property type="entry name" value="NAD(P)-binding Rossmann-fold domains"/>
    <property type="match status" value="1"/>
</dbReference>
<dbReference type="GO" id="GO:0016020">
    <property type="term" value="C:membrane"/>
    <property type="evidence" value="ECO:0007669"/>
    <property type="project" value="TreeGrafter"/>
</dbReference>
<dbReference type="OrthoDB" id="1933717at2759"/>
<dbReference type="AlphaFoldDB" id="A0A8K0WNN1"/>
<evidence type="ECO:0000313" key="5">
    <source>
        <dbReference type="Proteomes" id="UP000813444"/>
    </source>
</evidence>
<dbReference type="InterPro" id="IPR057326">
    <property type="entry name" value="KR_dom"/>
</dbReference>
<dbReference type="PANTHER" id="PTHR44196:SF1">
    <property type="entry name" value="DEHYDROGENASE_REDUCTASE SDR FAMILY MEMBER 7B"/>
    <property type="match status" value="1"/>
</dbReference>
<evidence type="ECO:0000256" key="1">
    <source>
        <dbReference type="ARBA" id="ARBA00006484"/>
    </source>
</evidence>
<sequence>MIAPFPSPFSIWHNAPYPAIDPTSPQLSANHKVVVVTGGGIGIGKAVAEAFAIAGAPCIAILGRRKHILDATTTELQSRFPRLRVYAGVADVTDQAAIEDHFSHIARHFGKIDVLVNNAGYQPDLASIKDTQLDTLWRTYEVNVKGSIIVTKAFLQHANAKAVLINFSTGVAHLPFMPGMAAYGTSKLGAAKFFEYVQAENPDLQVINIHPGVIVTEMQQTTIKAGVILPYDDIMLPAGFTVWAATADAAFLKGKLVWCNWDIEELKEKKNDLETTRFLALGLQGYPEK</sequence>
<dbReference type="PANTHER" id="PTHR44196">
    <property type="entry name" value="DEHYDROGENASE/REDUCTASE SDR FAMILY MEMBER 7B"/>
    <property type="match status" value="1"/>
</dbReference>
<comment type="similarity">
    <text evidence="1">Belongs to the short-chain dehydrogenases/reductases (SDR) family.</text>
</comment>
<dbReference type="Gene3D" id="3.40.50.720">
    <property type="entry name" value="NAD(P)-binding Rossmann-like Domain"/>
    <property type="match status" value="1"/>
</dbReference>
<dbReference type="Proteomes" id="UP000813444">
    <property type="component" value="Unassembled WGS sequence"/>
</dbReference>
<dbReference type="Pfam" id="PF00106">
    <property type="entry name" value="adh_short"/>
    <property type="match status" value="1"/>
</dbReference>
<reference evidence="4" key="1">
    <citation type="journal article" date="2021" name="Nat. Commun.">
        <title>Genetic determinants of endophytism in the Arabidopsis root mycobiome.</title>
        <authorList>
            <person name="Mesny F."/>
            <person name="Miyauchi S."/>
            <person name="Thiergart T."/>
            <person name="Pickel B."/>
            <person name="Atanasova L."/>
            <person name="Karlsson M."/>
            <person name="Huettel B."/>
            <person name="Barry K.W."/>
            <person name="Haridas S."/>
            <person name="Chen C."/>
            <person name="Bauer D."/>
            <person name="Andreopoulos W."/>
            <person name="Pangilinan J."/>
            <person name="LaButti K."/>
            <person name="Riley R."/>
            <person name="Lipzen A."/>
            <person name="Clum A."/>
            <person name="Drula E."/>
            <person name="Henrissat B."/>
            <person name="Kohler A."/>
            <person name="Grigoriev I.V."/>
            <person name="Martin F.M."/>
            <person name="Hacquard S."/>
        </authorList>
    </citation>
    <scope>NUCLEOTIDE SEQUENCE</scope>
    <source>
        <strain evidence="4">MPI-CAGE-CH-0235</strain>
    </source>
</reference>
<evidence type="ECO:0000259" key="3">
    <source>
        <dbReference type="SMART" id="SM00822"/>
    </source>
</evidence>
<dbReference type="InterPro" id="IPR036291">
    <property type="entry name" value="NAD(P)-bd_dom_sf"/>
</dbReference>
<gene>
    <name evidence="4" type="ORF">B0I35DRAFT_358530</name>
</gene>
<dbReference type="InterPro" id="IPR002347">
    <property type="entry name" value="SDR_fam"/>
</dbReference>
<proteinExistence type="inferred from homology"/>
<accession>A0A8K0WNN1</accession>
<dbReference type="CDD" id="cd05233">
    <property type="entry name" value="SDR_c"/>
    <property type="match status" value="1"/>
</dbReference>
<evidence type="ECO:0000256" key="2">
    <source>
        <dbReference type="ARBA" id="ARBA00023002"/>
    </source>
</evidence>
<comment type="caution">
    <text evidence="4">The sequence shown here is derived from an EMBL/GenBank/DDBJ whole genome shotgun (WGS) entry which is preliminary data.</text>
</comment>
<keyword evidence="2" id="KW-0560">Oxidoreductase</keyword>
<evidence type="ECO:0000313" key="4">
    <source>
        <dbReference type="EMBL" id="KAH7310699.1"/>
    </source>
</evidence>
<keyword evidence="5" id="KW-1185">Reference proteome</keyword>
<name>A0A8K0WNN1_9HYPO</name>